<dbReference type="Gene3D" id="1.25.10.10">
    <property type="entry name" value="Leucine-rich Repeat Variant"/>
    <property type="match status" value="1"/>
</dbReference>
<dbReference type="InterPro" id="IPR001841">
    <property type="entry name" value="Znf_RING"/>
</dbReference>
<evidence type="ECO:0000259" key="9">
    <source>
        <dbReference type="PROSITE" id="PS50089"/>
    </source>
</evidence>
<dbReference type="SUPFAM" id="SSF57850">
    <property type="entry name" value="RING/U-box"/>
    <property type="match status" value="1"/>
</dbReference>
<evidence type="ECO:0000313" key="12">
    <source>
        <dbReference type="Proteomes" id="UP000747399"/>
    </source>
</evidence>
<dbReference type="GO" id="GO:0008270">
    <property type="term" value="F:zinc ion binding"/>
    <property type="evidence" value="ECO:0007669"/>
    <property type="project" value="UniProtKB-KW"/>
</dbReference>
<dbReference type="GO" id="GO:0016567">
    <property type="term" value="P:protein ubiquitination"/>
    <property type="evidence" value="ECO:0007669"/>
    <property type="project" value="TreeGrafter"/>
</dbReference>
<dbReference type="Pfam" id="PF13920">
    <property type="entry name" value="zf-C3HC4_3"/>
    <property type="match status" value="1"/>
</dbReference>
<sequence>MSSSVWTATVWGQGKAAILAATNRKIQPGEEECHICKDDVPASVTLRPCGHMVCFGCVENLRAKNIFRADKGVKCPFCRQYVTQYEPCNSADPEQVRLLNEANRAAAFAMAGRAPIANGAPNASRTVSAVPVEESWMCNSCRCLNLAHRDECSSCGRANPRPKQATVSTRSKDLLKCSDEEILGYMFERGQPFFARCYSEAGLMFSQGRIYTDADTPKRILNAFKQRGEERLMRLVKVLANSETFLEVATHSNSNYGLQTLVEATLKIREATELAAAQGQTVLCWFRSAHDGRDPHAVLLYAALPNAAELSKHEQGNFVVQKLANHAEPQELVNLCGAIFPQGPSLVLDHKGVFVMRHLLTMLKKVCSDGLHRFDACELADGLCWHFMEAPEKLKFCLHNTVASQVLAAAVALGLPQYGALQLGSQVASSAMRLLSSKNGIACVLSMLEMESIDVMCNELVRDLVCTIAMKLQGSLYGLLMKITSQDDRAPTLVRKLIERLAAEHEDSWLDAICQELVNYGDTISENQEALDVLKDALCFNVQQDETVVDHITQLRQIVPSKDVMRSLEEDVCNRRDSNPDPPEPRYYAPSFITPSMKYMLARGQMPPGPPPPPPRAGESAAGLVEAAGTFGTPITGSGNRRGSQQGGRSAQLRNNINTRFDESYFAEGLFDPAAPVQVAVDTASDTDGWGVSSGDPWANVSTGEDWLSSAGWSA</sequence>
<feature type="region of interest" description="Disordered" evidence="8">
    <location>
        <begin position="632"/>
        <end position="651"/>
    </location>
</feature>
<feature type="compositionally biased region" description="Low complexity" evidence="8">
    <location>
        <begin position="637"/>
        <end position="651"/>
    </location>
</feature>
<evidence type="ECO:0000256" key="3">
    <source>
        <dbReference type="ARBA" id="ARBA00022723"/>
    </source>
</evidence>
<proteinExistence type="predicted"/>
<evidence type="ECO:0000259" key="10">
    <source>
        <dbReference type="PROSITE" id="PS50199"/>
    </source>
</evidence>
<keyword evidence="2" id="KW-0808">Transferase</keyword>
<evidence type="ECO:0000256" key="7">
    <source>
        <dbReference type="PROSITE-ProRule" id="PRU00322"/>
    </source>
</evidence>
<dbReference type="PROSITE" id="PS50089">
    <property type="entry name" value="ZF_RING_2"/>
    <property type="match status" value="1"/>
</dbReference>
<evidence type="ECO:0000256" key="6">
    <source>
        <dbReference type="ARBA" id="ARBA00022833"/>
    </source>
</evidence>
<evidence type="ECO:0000256" key="2">
    <source>
        <dbReference type="ARBA" id="ARBA00022679"/>
    </source>
</evidence>
<evidence type="ECO:0000256" key="1">
    <source>
        <dbReference type="ARBA" id="ARBA00017887"/>
    </source>
</evidence>
<dbReference type="PANTHER" id="PTHR15067:SF4">
    <property type="entry name" value="E3 UBIQUITIN-PROTEIN LIGASE RNF8"/>
    <property type="match status" value="1"/>
</dbReference>
<feature type="region of interest" description="Disordered" evidence="8">
    <location>
        <begin position="688"/>
        <end position="715"/>
    </location>
</feature>
<dbReference type="SUPFAM" id="SSF48371">
    <property type="entry name" value="ARM repeat"/>
    <property type="match status" value="1"/>
</dbReference>
<keyword evidence="4 7" id="KW-0863">Zinc-finger</keyword>
<dbReference type="InterPro" id="IPR017907">
    <property type="entry name" value="Znf_RING_CS"/>
</dbReference>
<feature type="non-terminal residue" evidence="11">
    <location>
        <position position="1"/>
    </location>
</feature>
<feature type="domain" description="RanBP2-type" evidence="10">
    <location>
        <begin position="132"/>
        <end position="161"/>
    </location>
</feature>
<organism evidence="11 12">
    <name type="scientific">Volvox africanus</name>
    <dbReference type="NCBI Taxonomy" id="51714"/>
    <lineage>
        <taxon>Eukaryota</taxon>
        <taxon>Viridiplantae</taxon>
        <taxon>Chlorophyta</taxon>
        <taxon>core chlorophytes</taxon>
        <taxon>Chlorophyceae</taxon>
        <taxon>CS clade</taxon>
        <taxon>Chlamydomonadales</taxon>
        <taxon>Volvocaceae</taxon>
        <taxon>Volvox</taxon>
    </lineage>
</organism>
<dbReference type="GO" id="GO:0000151">
    <property type="term" value="C:ubiquitin ligase complex"/>
    <property type="evidence" value="ECO:0007669"/>
    <property type="project" value="TreeGrafter"/>
</dbReference>
<dbReference type="PROSITE" id="PS50199">
    <property type="entry name" value="ZF_RANBP2_2"/>
    <property type="match status" value="1"/>
</dbReference>
<dbReference type="GO" id="GO:0005829">
    <property type="term" value="C:cytosol"/>
    <property type="evidence" value="ECO:0007669"/>
    <property type="project" value="TreeGrafter"/>
</dbReference>
<accession>A0A8J4AQS6</accession>
<dbReference type="InterPro" id="IPR011989">
    <property type="entry name" value="ARM-like"/>
</dbReference>
<dbReference type="PROSITE" id="PS00518">
    <property type="entry name" value="ZF_RING_1"/>
    <property type="match status" value="1"/>
</dbReference>
<evidence type="ECO:0000313" key="11">
    <source>
        <dbReference type="EMBL" id="GIL45825.1"/>
    </source>
</evidence>
<evidence type="ECO:0000256" key="4">
    <source>
        <dbReference type="ARBA" id="ARBA00022771"/>
    </source>
</evidence>
<dbReference type="InterPro" id="IPR001876">
    <property type="entry name" value="Znf_RanBP2"/>
</dbReference>
<dbReference type="AlphaFoldDB" id="A0A8J4AQS6"/>
<keyword evidence="6" id="KW-0862">Zinc</keyword>
<gene>
    <name evidence="11" type="ORF">Vafri_2965</name>
</gene>
<dbReference type="GO" id="GO:0061630">
    <property type="term" value="F:ubiquitin protein ligase activity"/>
    <property type="evidence" value="ECO:0007669"/>
    <property type="project" value="TreeGrafter"/>
</dbReference>
<keyword evidence="12" id="KW-1185">Reference proteome</keyword>
<dbReference type="Proteomes" id="UP000747399">
    <property type="component" value="Unassembled WGS sequence"/>
</dbReference>
<dbReference type="Gene3D" id="3.30.40.10">
    <property type="entry name" value="Zinc/RING finger domain, C3HC4 (zinc finger)"/>
    <property type="match status" value="1"/>
</dbReference>
<dbReference type="PANTHER" id="PTHR15067">
    <property type="entry name" value="E3 UBIQUITIN-PROTEIN LIGASE RNF8"/>
    <property type="match status" value="1"/>
</dbReference>
<feature type="domain" description="RING-type" evidence="9">
    <location>
        <begin position="33"/>
        <end position="79"/>
    </location>
</feature>
<reference evidence="11" key="1">
    <citation type="journal article" date="2021" name="Proc. Natl. Acad. Sci. U.S.A.">
        <title>Three genomes in the algal genus Volvox reveal the fate of a haploid sex-determining region after a transition to homothallism.</title>
        <authorList>
            <person name="Yamamoto K."/>
            <person name="Hamaji T."/>
            <person name="Kawai-Toyooka H."/>
            <person name="Matsuzaki R."/>
            <person name="Takahashi F."/>
            <person name="Nishimura Y."/>
            <person name="Kawachi M."/>
            <person name="Noguchi H."/>
            <person name="Minakuchi Y."/>
            <person name="Umen J.G."/>
            <person name="Toyoda A."/>
            <person name="Nozaki H."/>
        </authorList>
    </citation>
    <scope>NUCLEOTIDE SEQUENCE</scope>
    <source>
        <strain evidence="11">NIES-3780</strain>
    </source>
</reference>
<keyword evidence="3" id="KW-0479">Metal-binding</keyword>
<dbReference type="InterPro" id="IPR016024">
    <property type="entry name" value="ARM-type_fold"/>
</dbReference>
<comment type="caution">
    <text evidence="11">The sequence shown here is derived from an EMBL/GenBank/DDBJ whole genome shotgun (WGS) entry which is preliminary data.</text>
</comment>
<dbReference type="EMBL" id="BNCO01000003">
    <property type="protein sequence ID" value="GIL45825.1"/>
    <property type="molecule type" value="Genomic_DNA"/>
</dbReference>
<dbReference type="PROSITE" id="PS01358">
    <property type="entry name" value="ZF_RANBP2_1"/>
    <property type="match status" value="1"/>
</dbReference>
<evidence type="ECO:0000256" key="8">
    <source>
        <dbReference type="SAM" id="MobiDB-lite"/>
    </source>
</evidence>
<name>A0A8J4AQS6_9CHLO</name>
<dbReference type="GO" id="GO:0006511">
    <property type="term" value="P:ubiquitin-dependent protein catabolic process"/>
    <property type="evidence" value="ECO:0007669"/>
    <property type="project" value="TreeGrafter"/>
</dbReference>
<keyword evidence="5" id="KW-0833">Ubl conjugation pathway</keyword>
<evidence type="ECO:0000256" key="5">
    <source>
        <dbReference type="ARBA" id="ARBA00022786"/>
    </source>
</evidence>
<dbReference type="SMART" id="SM00184">
    <property type="entry name" value="RING"/>
    <property type="match status" value="1"/>
</dbReference>
<dbReference type="InterPro" id="IPR013083">
    <property type="entry name" value="Znf_RING/FYVE/PHD"/>
</dbReference>
<protein>
    <recommendedName>
        <fullName evidence="1">RanBP-type and C3HC4-type zinc finger-containing protein 1</fullName>
    </recommendedName>
</protein>